<proteinExistence type="predicted"/>
<gene>
    <name evidence="5" type="ORF">BG015_003630</name>
</gene>
<feature type="transmembrane region" description="Helical" evidence="4">
    <location>
        <begin position="338"/>
        <end position="360"/>
    </location>
</feature>
<dbReference type="GO" id="GO:0019760">
    <property type="term" value="P:glucosinolate metabolic process"/>
    <property type="evidence" value="ECO:0007669"/>
    <property type="project" value="UniProtKB-ARBA"/>
</dbReference>
<feature type="compositionally biased region" description="Basic and acidic residues" evidence="3">
    <location>
        <begin position="367"/>
        <end position="380"/>
    </location>
</feature>
<feature type="non-terminal residue" evidence="5">
    <location>
        <position position="1"/>
    </location>
</feature>
<organism evidence="5 6">
    <name type="scientific">Linnemannia schmuckeri</name>
    <dbReference type="NCBI Taxonomy" id="64567"/>
    <lineage>
        <taxon>Eukaryota</taxon>
        <taxon>Fungi</taxon>
        <taxon>Fungi incertae sedis</taxon>
        <taxon>Mucoromycota</taxon>
        <taxon>Mortierellomycotina</taxon>
        <taxon>Mortierellomycetes</taxon>
        <taxon>Mortierellales</taxon>
        <taxon>Mortierellaceae</taxon>
        <taxon>Linnemannia</taxon>
    </lineage>
</organism>
<feature type="region of interest" description="Disordered" evidence="3">
    <location>
        <begin position="306"/>
        <end position="338"/>
    </location>
</feature>
<sequence length="545" mass="59558">MAYVTVDEDMFYMQGGISYGPAGPMTNQFYTLDLTQPTWTTSNPPWRAKVYPESPNLLPRINKHSISVSPDKQNLTFWAPYPGVVFNYTIATDTWTEVPKPSQLTLSGDLYAAADPRTGLVYSPGAYNNVSMGVYNPANQSFTPATSPNGLIIDRFYAFVWSEVRNTFIFFGNTHIRETNPFVEYSTSSNKWTALPATGDIPPYRRRSCMVPAYNGTKMLLFGGESASDSASSSLHILDVRNMIWSKAASVDPSLGRAAMACAVSGDNFIVWGGVRFQAGATPQDAPGTPLIYNIHTGAWTDTFVRGTHFDPNAPNPGSPSKDGKEREAEGEETNSNAAAIGGGVAGVLVVAALIAFFVIRRRRQTKEKSDVALESENYHQPDNVLPSMENSHHDPPSSSPPFDTYAQPKSEDQKRVSYPLPPQQYIAMPEYKAELDGRTKSGAASPQMIPFIPPPLSSPLSAQDHIQQLQHQIADRQEKLVSQGSNPQYNPAYDSEHTEEGFRGPRGPQGAGVPVSNGGGNSELQQQINSLQAELNRLQARIDS</sequence>
<comment type="caution">
    <text evidence="5">The sequence shown here is derived from an EMBL/GenBank/DDBJ whole genome shotgun (WGS) entry which is preliminary data.</text>
</comment>
<feature type="region of interest" description="Disordered" evidence="3">
    <location>
        <begin position="367"/>
        <end position="422"/>
    </location>
</feature>
<protein>
    <recommendedName>
        <fullName evidence="7">Kelch repeat-containing protein</fullName>
    </recommendedName>
</protein>
<keyword evidence="1" id="KW-0677">Repeat</keyword>
<keyword evidence="4" id="KW-0812">Transmembrane</keyword>
<dbReference type="Proteomes" id="UP000748756">
    <property type="component" value="Unassembled WGS sequence"/>
</dbReference>
<dbReference type="Gene3D" id="2.120.10.80">
    <property type="entry name" value="Kelch-type beta propeller"/>
    <property type="match status" value="1"/>
</dbReference>
<feature type="compositionally biased region" description="Basic and acidic residues" evidence="3">
    <location>
        <begin position="495"/>
        <end position="504"/>
    </location>
</feature>
<evidence type="ECO:0008006" key="7">
    <source>
        <dbReference type="Google" id="ProtNLM"/>
    </source>
</evidence>
<evidence type="ECO:0000256" key="3">
    <source>
        <dbReference type="SAM" id="MobiDB-lite"/>
    </source>
</evidence>
<evidence type="ECO:0000256" key="1">
    <source>
        <dbReference type="ARBA" id="ARBA00022737"/>
    </source>
</evidence>
<evidence type="ECO:0000313" key="5">
    <source>
        <dbReference type="EMBL" id="KAF9133064.1"/>
    </source>
</evidence>
<keyword evidence="4" id="KW-0472">Membrane</keyword>
<dbReference type="PANTHER" id="PTHR47435">
    <property type="entry name" value="KELCH REPEAT PROTEIN (AFU_ORTHOLOGUE AFUA_5G12780)"/>
    <property type="match status" value="1"/>
</dbReference>
<dbReference type="OrthoDB" id="432528at2759"/>
<evidence type="ECO:0000256" key="4">
    <source>
        <dbReference type="SAM" id="Phobius"/>
    </source>
</evidence>
<dbReference type="Pfam" id="PF24681">
    <property type="entry name" value="Kelch_KLHDC2_KLHL20_DRC7"/>
    <property type="match status" value="1"/>
</dbReference>
<dbReference type="EMBL" id="JAAAUQ010001810">
    <property type="protein sequence ID" value="KAF9133064.1"/>
    <property type="molecule type" value="Genomic_DNA"/>
</dbReference>
<keyword evidence="6" id="KW-1185">Reference proteome</keyword>
<dbReference type="InterPro" id="IPR015915">
    <property type="entry name" value="Kelch-typ_b-propeller"/>
</dbReference>
<dbReference type="AlphaFoldDB" id="A0A9P5RIQ9"/>
<evidence type="ECO:0000313" key="6">
    <source>
        <dbReference type="Proteomes" id="UP000748756"/>
    </source>
</evidence>
<evidence type="ECO:0000256" key="2">
    <source>
        <dbReference type="ARBA" id="ARBA00023004"/>
    </source>
</evidence>
<feature type="compositionally biased region" description="Polar residues" evidence="3">
    <location>
        <begin position="481"/>
        <end position="490"/>
    </location>
</feature>
<accession>A0A9P5RIQ9</accession>
<dbReference type="PANTHER" id="PTHR47435:SF4">
    <property type="entry name" value="KELCH REPEAT PROTEIN (AFU_ORTHOLOGUE AFUA_5G12780)"/>
    <property type="match status" value="1"/>
</dbReference>
<dbReference type="SUPFAM" id="SSF50965">
    <property type="entry name" value="Galactose oxidase, central domain"/>
    <property type="match status" value="1"/>
</dbReference>
<feature type="region of interest" description="Disordered" evidence="3">
    <location>
        <begin position="437"/>
        <end position="527"/>
    </location>
</feature>
<name>A0A9P5RIQ9_9FUNG</name>
<dbReference type="InterPro" id="IPR011043">
    <property type="entry name" value="Gal_Oxase/kelch_b-propeller"/>
</dbReference>
<reference evidence="5" key="1">
    <citation type="journal article" date="2020" name="Fungal Divers.">
        <title>Resolving the Mortierellaceae phylogeny through synthesis of multi-gene phylogenetics and phylogenomics.</title>
        <authorList>
            <person name="Vandepol N."/>
            <person name="Liber J."/>
            <person name="Desiro A."/>
            <person name="Na H."/>
            <person name="Kennedy M."/>
            <person name="Barry K."/>
            <person name="Grigoriev I.V."/>
            <person name="Miller A.N."/>
            <person name="O'Donnell K."/>
            <person name="Stajich J.E."/>
            <person name="Bonito G."/>
        </authorList>
    </citation>
    <scope>NUCLEOTIDE SEQUENCE</scope>
    <source>
        <strain evidence="5">NRRL 6426</strain>
    </source>
</reference>
<keyword evidence="4" id="KW-1133">Transmembrane helix</keyword>
<keyword evidence="2" id="KW-0408">Iron</keyword>